<evidence type="ECO:0000313" key="2">
    <source>
        <dbReference type="Proteomes" id="UP000078541"/>
    </source>
</evidence>
<proteinExistence type="predicted"/>
<sequence length="204" mass="23061">MYARVIAYGITNSNVTLILSELRSPEMTCHRVDVSERATITPCTDISFGNANILSITNIMLPDFTIIVIGQSPSLQCNSSETESKQGKEIERGETQRMSARYFSGNYTLSAEVALPLVGGEFDMELNFVIQDAQNIRHMLELLDHCPPNLQKPHLQLSKAILRFRRCMKMRAHGAFSKRKIKMDETSISKERSDNVNAFTRVLF</sequence>
<dbReference type="STRING" id="34720.A0A195F905"/>
<gene>
    <name evidence="1" type="ORF">ALC56_08478</name>
</gene>
<keyword evidence="2" id="KW-1185">Reference proteome</keyword>
<evidence type="ECO:0000313" key="1">
    <source>
        <dbReference type="EMBL" id="KYN36687.1"/>
    </source>
</evidence>
<dbReference type="AlphaFoldDB" id="A0A195F905"/>
<protein>
    <submittedName>
        <fullName evidence="1">Neurobeachin</fullName>
    </submittedName>
</protein>
<name>A0A195F905_9HYME</name>
<accession>A0A195F905</accession>
<dbReference type="Proteomes" id="UP000078541">
    <property type="component" value="Unassembled WGS sequence"/>
</dbReference>
<reference evidence="1 2" key="1">
    <citation type="submission" date="2016-03" db="EMBL/GenBank/DDBJ databases">
        <title>Trachymyrmex septentrionalis WGS genome.</title>
        <authorList>
            <person name="Nygaard S."/>
            <person name="Hu H."/>
            <person name="Boomsma J."/>
            <person name="Zhang G."/>
        </authorList>
    </citation>
    <scope>NUCLEOTIDE SEQUENCE [LARGE SCALE GENOMIC DNA]</scope>
    <source>
        <strain evidence="1">Tsep2-gDNA-1</strain>
        <tissue evidence="1">Whole body</tissue>
    </source>
</reference>
<organism evidence="1 2">
    <name type="scientific">Trachymyrmex septentrionalis</name>
    <dbReference type="NCBI Taxonomy" id="34720"/>
    <lineage>
        <taxon>Eukaryota</taxon>
        <taxon>Metazoa</taxon>
        <taxon>Ecdysozoa</taxon>
        <taxon>Arthropoda</taxon>
        <taxon>Hexapoda</taxon>
        <taxon>Insecta</taxon>
        <taxon>Pterygota</taxon>
        <taxon>Neoptera</taxon>
        <taxon>Endopterygota</taxon>
        <taxon>Hymenoptera</taxon>
        <taxon>Apocrita</taxon>
        <taxon>Aculeata</taxon>
        <taxon>Formicoidea</taxon>
        <taxon>Formicidae</taxon>
        <taxon>Myrmicinae</taxon>
        <taxon>Trachymyrmex</taxon>
    </lineage>
</organism>
<dbReference type="EMBL" id="KQ981727">
    <property type="protein sequence ID" value="KYN36687.1"/>
    <property type="molecule type" value="Genomic_DNA"/>
</dbReference>